<evidence type="ECO:0000256" key="9">
    <source>
        <dbReference type="ARBA" id="ARBA00022989"/>
    </source>
</evidence>
<dbReference type="CDD" id="cd00333">
    <property type="entry name" value="MIP"/>
    <property type="match status" value="1"/>
</dbReference>
<dbReference type="NCBIfam" id="TIGR00861">
    <property type="entry name" value="MIP"/>
    <property type="match status" value="1"/>
</dbReference>
<dbReference type="PRINTS" id="PR02016">
    <property type="entry name" value="AQUAPORIN4"/>
</dbReference>
<accession>A0A9Q0E5E6</accession>
<dbReference type="Pfam" id="PF00230">
    <property type="entry name" value="MIP"/>
    <property type="match status" value="1"/>
</dbReference>
<keyword evidence="11" id="KW-0325">Glycoprotein</keyword>
<evidence type="ECO:0000256" key="7">
    <source>
        <dbReference type="ARBA" id="ARBA00022692"/>
    </source>
</evidence>
<evidence type="ECO:0000256" key="3">
    <source>
        <dbReference type="ARBA" id="ARBA00006175"/>
    </source>
</evidence>
<name>A0A9Q0E5E6_9TELE</name>
<evidence type="ECO:0000256" key="13">
    <source>
        <dbReference type="ARBA" id="ARBA00040878"/>
    </source>
</evidence>
<keyword evidence="8" id="KW-0677">Repeat</keyword>
<dbReference type="OrthoDB" id="3222at2759"/>
<dbReference type="PANTHER" id="PTHR19139:SF34">
    <property type="entry name" value="AQUAPORIN-4"/>
    <property type="match status" value="1"/>
</dbReference>
<evidence type="ECO:0000256" key="12">
    <source>
        <dbReference type="ARBA" id="ARBA00034651"/>
    </source>
</evidence>
<dbReference type="EMBL" id="JANIIK010000048">
    <property type="protein sequence ID" value="KAJ3599641.1"/>
    <property type="molecule type" value="Genomic_DNA"/>
</dbReference>
<evidence type="ECO:0000256" key="1">
    <source>
        <dbReference type="ARBA" id="ARBA00004415"/>
    </source>
</evidence>
<evidence type="ECO:0000256" key="16">
    <source>
        <dbReference type="SAM" id="Phobius"/>
    </source>
</evidence>
<evidence type="ECO:0000256" key="8">
    <source>
        <dbReference type="ARBA" id="ARBA00022737"/>
    </source>
</evidence>
<feature type="transmembrane region" description="Helical" evidence="16">
    <location>
        <begin position="12"/>
        <end position="31"/>
    </location>
</feature>
<gene>
    <name evidence="17" type="ORF">NHX12_033597</name>
</gene>
<dbReference type="GO" id="GO:0015250">
    <property type="term" value="F:water channel activity"/>
    <property type="evidence" value="ECO:0007669"/>
    <property type="project" value="UniProtKB-ARBA"/>
</dbReference>
<proteinExistence type="inferred from homology"/>
<feature type="transmembrane region" description="Helical" evidence="16">
    <location>
        <begin position="227"/>
        <end position="248"/>
    </location>
</feature>
<evidence type="ECO:0000313" key="18">
    <source>
        <dbReference type="Proteomes" id="UP001148018"/>
    </source>
</evidence>
<dbReference type="Gene3D" id="1.20.1080.10">
    <property type="entry name" value="Glycerol uptake facilitator protein"/>
    <property type="match status" value="1"/>
</dbReference>
<dbReference type="GO" id="GO:0009992">
    <property type="term" value="P:intracellular water homeostasis"/>
    <property type="evidence" value="ECO:0007669"/>
    <property type="project" value="UniProtKB-ARBA"/>
</dbReference>
<dbReference type="AlphaFoldDB" id="A0A9Q0E5E6"/>
<keyword evidence="5" id="KW-1003">Cell membrane</keyword>
<comment type="catalytic activity">
    <reaction evidence="12">
        <text>H2O(in) = H2O(out)</text>
        <dbReference type="Rhea" id="RHEA:29667"/>
        <dbReference type="ChEBI" id="CHEBI:15377"/>
    </reaction>
</comment>
<evidence type="ECO:0000256" key="15">
    <source>
        <dbReference type="RuleBase" id="RU000477"/>
    </source>
</evidence>
<comment type="caution">
    <text evidence="17">The sequence shown here is derived from an EMBL/GenBank/DDBJ whole genome shotgun (WGS) entry which is preliminary data.</text>
</comment>
<keyword evidence="7 15" id="KW-0812">Transmembrane</keyword>
<evidence type="ECO:0000256" key="4">
    <source>
        <dbReference type="ARBA" id="ARBA00022448"/>
    </source>
</evidence>
<feature type="transmembrane region" description="Helical" evidence="16">
    <location>
        <begin position="112"/>
        <end position="133"/>
    </location>
</feature>
<comment type="subcellular location">
    <subcellularLocation>
        <location evidence="2">Basolateral cell membrane</location>
        <topology evidence="2">Multi-pass membrane protein</topology>
    </subcellularLocation>
    <subcellularLocation>
        <location evidence="1">Cell membrane</location>
        <location evidence="1">Sarcolemma</location>
        <topology evidence="1">Multi-pass membrane protein</topology>
    </subcellularLocation>
</comment>
<dbReference type="GO" id="GO:0016323">
    <property type="term" value="C:basolateral plasma membrane"/>
    <property type="evidence" value="ECO:0007669"/>
    <property type="project" value="UniProtKB-SubCell"/>
</dbReference>
<protein>
    <recommendedName>
        <fullName evidence="13">Aquaporin-4</fullName>
    </recommendedName>
</protein>
<feature type="transmembrane region" description="Helical" evidence="16">
    <location>
        <begin position="187"/>
        <end position="207"/>
    </location>
</feature>
<keyword evidence="6" id="KW-0597">Phosphoprotein</keyword>
<keyword evidence="18" id="KW-1185">Reference proteome</keyword>
<dbReference type="FunFam" id="1.20.1080.10:FF:000009">
    <property type="entry name" value="aquaporin-4 isoform X1"/>
    <property type="match status" value="1"/>
</dbReference>
<dbReference type="SUPFAM" id="SSF81338">
    <property type="entry name" value="Aquaporin-like"/>
    <property type="match status" value="1"/>
</dbReference>
<reference evidence="17" key="1">
    <citation type="submission" date="2022-07" db="EMBL/GenBank/DDBJ databases">
        <title>Chromosome-level genome of Muraenolepis orangiensis.</title>
        <authorList>
            <person name="Kim J."/>
        </authorList>
    </citation>
    <scope>NUCLEOTIDE SEQUENCE</scope>
    <source>
        <strain evidence="17">KU_S4_2022</strain>
        <tissue evidence="17">Muscle</tissue>
    </source>
</reference>
<keyword evidence="10 16" id="KW-0472">Membrane</keyword>
<evidence type="ECO:0000256" key="11">
    <source>
        <dbReference type="ARBA" id="ARBA00023180"/>
    </source>
</evidence>
<keyword evidence="9 16" id="KW-1133">Transmembrane helix</keyword>
<feature type="transmembrane region" description="Helical" evidence="16">
    <location>
        <begin position="68"/>
        <end position="91"/>
    </location>
</feature>
<dbReference type="Proteomes" id="UP001148018">
    <property type="component" value="Unassembled WGS sequence"/>
</dbReference>
<evidence type="ECO:0000313" key="17">
    <source>
        <dbReference type="EMBL" id="KAJ3599641.1"/>
    </source>
</evidence>
<evidence type="ECO:0000256" key="14">
    <source>
        <dbReference type="ARBA" id="ARBA00046979"/>
    </source>
</evidence>
<sequence>MAAFKGVWNQGFWRSVAAEFTATLVFVLISLGSTVDWAAATAASATAAEEKAGEPGGARPRSGAPDPVLISLCFGLSVATLVQCFGHVSGAHLNPAVTAAMVVTRNMSLAKAVCYMLAQCLGSVVGAAVLYGVTPESVRGSLGVTMVNSRISVGHALVVELFITFQLVFTVFASIDPKRSDLGGSCALAIGLSVCIGHLFAIPYTGASMNPARSFGPAVVTWSWENHWVYWVAPVLGGILAAAFYEYLFCPNSEMKRRYSRALSKAPFTSTPYCQVQARLGTDLLGKEPLFTIMDMEQGRRKQSAPEIEVLGEVLSSV</sequence>
<keyword evidence="4 15" id="KW-0813">Transport</keyword>
<comment type="subunit">
    <text evidence="14">Homotetramer. The tetramers can form oligomeric arrays in membranes. The size of the oligomers differs between tissues and is smaller in skeletal muscle than in brain. Interaction between AQP4 oligomeric arrays in close-by cells can contribute to cell-cell adhesion. Part of a complex containing MLC1, TRPV4, HEPACAM and ATP1B1.</text>
</comment>
<dbReference type="InterPro" id="IPR023271">
    <property type="entry name" value="Aquaporin-like"/>
</dbReference>
<evidence type="ECO:0000256" key="6">
    <source>
        <dbReference type="ARBA" id="ARBA00022553"/>
    </source>
</evidence>
<evidence type="ECO:0000256" key="5">
    <source>
        <dbReference type="ARBA" id="ARBA00022475"/>
    </source>
</evidence>
<dbReference type="InterPro" id="IPR034294">
    <property type="entry name" value="Aquaporin_transptr"/>
</dbReference>
<dbReference type="PRINTS" id="PR00783">
    <property type="entry name" value="MINTRINSICP"/>
</dbReference>
<dbReference type="GO" id="GO:0042383">
    <property type="term" value="C:sarcolemma"/>
    <property type="evidence" value="ECO:0007669"/>
    <property type="project" value="UniProtKB-SubCell"/>
</dbReference>
<feature type="transmembrane region" description="Helical" evidence="16">
    <location>
        <begin position="153"/>
        <end position="175"/>
    </location>
</feature>
<evidence type="ECO:0000256" key="10">
    <source>
        <dbReference type="ARBA" id="ARBA00023136"/>
    </source>
</evidence>
<comment type="similarity">
    <text evidence="3 15">Belongs to the MIP/aquaporin (TC 1.A.8) family.</text>
</comment>
<dbReference type="PANTHER" id="PTHR19139">
    <property type="entry name" value="AQUAPORIN TRANSPORTER"/>
    <property type="match status" value="1"/>
</dbReference>
<organism evidence="17 18">
    <name type="scientific">Muraenolepis orangiensis</name>
    <name type="common">Patagonian moray cod</name>
    <dbReference type="NCBI Taxonomy" id="630683"/>
    <lineage>
        <taxon>Eukaryota</taxon>
        <taxon>Metazoa</taxon>
        <taxon>Chordata</taxon>
        <taxon>Craniata</taxon>
        <taxon>Vertebrata</taxon>
        <taxon>Euteleostomi</taxon>
        <taxon>Actinopterygii</taxon>
        <taxon>Neopterygii</taxon>
        <taxon>Teleostei</taxon>
        <taxon>Neoteleostei</taxon>
        <taxon>Acanthomorphata</taxon>
        <taxon>Zeiogadaria</taxon>
        <taxon>Gadariae</taxon>
        <taxon>Gadiformes</taxon>
        <taxon>Muraenolepidoidei</taxon>
        <taxon>Muraenolepididae</taxon>
        <taxon>Muraenolepis</taxon>
    </lineage>
</organism>
<dbReference type="InterPro" id="IPR000425">
    <property type="entry name" value="MIP"/>
</dbReference>
<evidence type="ECO:0000256" key="2">
    <source>
        <dbReference type="ARBA" id="ARBA00004554"/>
    </source>
</evidence>